<name>A0A1W2AL92_9FIRM</name>
<keyword evidence="1" id="KW-0175">Coiled coil</keyword>
<evidence type="ECO:0000313" key="3">
    <source>
        <dbReference type="Proteomes" id="UP000192790"/>
    </source>
</evidence>
<evidence type="ECO:0008006" key="4">
    <source>
        <dbReference type="Google" id="ProtNLM"/>
    </source>
</evidence>
<protein>
    <recommendedName>
        <fullName evidence="4">DUF4315 family protein</fullName>
    </recommendedName>
</protein>
<evidence type="ECO:0000256" key="1">
    <source>
        <dbReference type="SAM" id="Coils"/>
    </source>
</evidence>
<keyword evidence="3" id="KW-1185">Reference proteome</keyword>
<proteinExistence type="predicted"/>
<evidence type="ECO:0000313" key="2">
    <source>
        <dbReference type="EMBL" id="SMC61320.1"/>
    </source>
</evidence>
<feature type="coiled-coil region" evidence="1">
    <location>
        <begin position="5"/>
        <end position="39"/>
    </location>
</feature>
<dbReference type="EMBL" id="FWXW01000004">
    <property type="protein sequence ID" value="SMC61320.1"/>
    <property type="molecule type" value="Genomic_DNA"/>
</dbReference>
<dbReference type="AlphaFoldDB" id="A0A1W2AL92"/>
<organism evidence="2 3">
    <name type="scientific">Papillibacter cinnamivorans DSM 12816</name>
    <dbReference type="NCBI Taxonomy" id="1122930"/>
    <lineage>
        <taxon>Bacteria</taxon>
        <taxon>Bacillati</taxon>
        <taxon>Bacillota</taxon>
        <taxon>Clostridia</taxon>
        <taxon>Eubacteriales</taxon>
        <taxon>Oscillospiraceae</taxon>
        <taxon>Papillibacter</taxon>
    </lineage>
</organism>
<accession>A0A1W2AL92</accession>
<dbReference type="STRING" id="1122930.SAMN02745168_1804"/>
<dbReference type="Pfam" id="PF14193">
    <property type="entry name" value="DUF4315"/>
    <property type="match status" value="1"/>
</dbReference>
<gene>
    <name evidence="2" type="ORF">SAMN02745168_1804</name>
</gene>
<dbReference type="InterPro" id="IPR025464">
    <property type="entry name" value="DUF4315"/>
</dbReference>
<dbReference type="Proteomes" id="UP000192790">
    <property type="component" value="Unassembled WGS sequence"/>
</dbReference>
<dbReference type="OrthoDB" id="1956817at2"/>
<sequence>MNPKILKLTEEIDKITHRIKSLEARLIELKAQKDELEKTEIVEMVRSVSATPEELAAFIRAFRETGGAPDHFKTQEDNVNENE</sequence>
<reference evidence="2 3" key="1">
    <citation type="submission" date="2017-04" db="EMBL/GenBank/DDBJ databases">
        <authorList>
            <person name="Afonso C.L."/>
            <person name="Miller P.J."/>
            <person name="Scott M.A."/>
            <person name="Spackman E."/>
            <person name="Goraichik I."/>
            <person name="Dimitrov K.M."/>
            <person name="Suarez D.L."/>
            <person name="Swayne D.E."/>
        </authorList>
    </citation>
    <scope>NUCLEOTIDE SEQUENCE [LARGE SCALE GENOMIC DNA]</scope>
    <source>
        <strain evidence="2 3">DSM 12816</strain>
    </source>
</reference>
<dbReference type="RefSeq" id="WP_084234491.1">
    <property type="nucleotide sequence ID" value="NZ_FWXW01000004.1"/>
</dbReference>